<dbReference type="AlphaFoldDB" id="A0A840SD15"/>
<feature type="coiled-coil region" evidence="1">
    <location>
        <begin position="377"/>
        <end position="404"/>
    </location>
</feature>
<dbReference type="Pfam" id="PF13173">
    <property type="entry name" value="AAA_14"/>
    <property type="match status" value="1"/>
</dbReference>
<dbReference type="RefSeq" id="WP_184652187.1">
    <property type="nucleotide sequence ID" value="NZ_JACHFR010000002.1"/>
</dbReference>
<keyword evidence="4" id="KW-1185">Reference proteome</keyword>
<keyword evidence="1" id="KW-0175">Coiled coil</keyword>
<evidence type="ECO:0000256" key="1">
    <source>
        <dbReference type="SAM" id="Coils"/>
    </source>
</evidence>
<sequence>MNAEEILKKIDSLPSGGLTTKTIRDKAYTYYQWTENGKQRSRIVKEEEYDNLKNQIEERKELQAQLSNLEIYKNKNAATSQEETPAFITNVRIGKTLDDFSASIKDYKKRELYSAIEQYVYGDSHDKVFILYGLRRTGKTTLIRQIIYNMKDEEKNKSVFIQINPTNTLAEVNKDLHKLETLGYKYVFIDEVTMMDDFIQGAALFSDVFASSGMKIVLSGTDSLGFVFSEDEQLYDRCFLLHTTFIPFREFANVLGIYDIDQYMEFGGTMSQSGDNYNKAIFGTKKSTAEYVNTAIARNIQHSLKNYQYGSHFRNLKALYDKGELTNAINRIVEDMNHDFTIEVLTRTFKSHDFGSAKDIMRKDRENPTDILDNVDGEKITEKLKKLLRILNQEEQKIEIQEAHRLEIKEYLDLLDLTCDIPLVNMNDLTSKKVTTVFSQPGLRYSQVESLIKSLMMDETFRNVDAQERKRITERILDDVKGRMLEEIVQLETKKANPDLEVFKLQFAVGEFDMVVYDPENVCCKIYEVKHSKEKSPFQYRHLINEENCKQTEFRFGKILEKVVLYRGETCEEENGIHYKNVEEYLIEN</sequence>
<dbReference type="Proteomes" id="UP000578697">
    <property type="component" value="Unassembled WGS sequence"/>
</dbReference>
<name>A0A840SD15_9SPIR</name>
<evidence type="ECO:0000313" key="4">
    <source>
        <dbReference type="Proteomes" id="UP000578697"/>
    </source>
</evidence>
<accession>A0A840SD15</accession>
<feature type="coiled-coil region" evidence="1">
    <location>
        <begin position="42"/>
        <end position="72"/>
    </location>
</feature>
<reference evidence="3 4" key="1">
    <citation type="submission" date="2020-08" db="EMBL/GenBank/DDBJ databases">
        <title>Genomic Encyclopedia of Type Strains, Phase IV (KMG-IV): sequencing the most valuable type-strain genomes for metagenomic binning, comparative biology and taxonomic classification.</title>
        <authorList>
            <person name="Goeker M."/>
        </authorList>
    </citation>
    <scope>NUCLEOTIDE SEQUENCE [LARGE SCALE GENOMIC DNA]</scope>
    <source>
        <strain evidence="3 4">DSM 103679</strain>
    </source>
</reference>
<dbReference type="InterPro" id="IPR041682">
    <property type="entry name" value="AAA_14"/>
</dbReference>
<comment type="caution">
    <text evidence="3">The sequence shown here is derived from an EMBL/GenBank/DDBJ whole genome shotgun (WGS) entry which is preliminary data.</text>
</comment>
<dbReference type="InterPro" id="IPR003593">
    <property type="entry name" value="AAA+_ATPase"/>
</dbReference>
<dbReference type="InterPro" id="IPR027417">
    <property type="entry name" value="P-loop_NTPase"/>
</dbReference>
<organism evidence="3 4">
    <name type="scientific">Treponema rectale</name>
    <dbReference type="NCBI Taxonomy" id="744512"/>
    <lineage>
        <taxon>Bacteria</taxon>
        <taxon>Pseudomonadati</taxon>
        <taxon>Spirochaetota</taxon>
        <taxon>Spirochaetia</taxon>
        <taxon>Spirochaetales</taxon>
        <taxon>Treponemataceae</taxon>
        <taxon>Treponema</taxon>
    </lineage>
</organism>
<evidence type="ECO:0000313" key="3">
    <source>
        <dbReference type="EMBL" id="MBB5218744.1"/>
    </source>
</evidence>
<feature type="domain" description="AAA+ ATPase" evidence="2">
    <location>
        <begin position="125"/>
        <end position="261"/>
    </location>
</feature>
<protein>
    <recommendedName>
        <fullName evidence="2">AAA+ ATPase domain-containing protein</fullName>
    </recommendedName>
</protein>
<dbReference type="EMBL" id="JACHFR010000002">
    <property type="protein sequence ID" value="MBB5218744.1"/>
    <property type="molecule type" value="Genomic_DNA"/>
</dbReference>
<evidence type="ECO:0000259" key="2">
    <source>
        <dbReference type="SMART" id="SM00382"/>
    </source>
</evidence>
<dbReference type="InterPro" id="IPR046738">
    <property type="entry name" value="DUF6788"/>
</dbReference>
<proteinExistence type="predicted"/>
<dbReference type="SMART" id="SM00382">
    <property type="entry name" value="AAA"/>
    <property type="match status" value="1"/>
</dbReference>
<dbReference type="SUPFAM" id="SSF52540">
    <property type="entry name" value="P-loop containing nucleoside triphosphate hydrolases"/>
    <property type="match status" value="1"/>
</dbReference>
<dbReference type="Gene3D" id="3.40.50.300">
    <property type="entry name" value="P-loop containing nucleotide triphosphate hydrolases"/>
    <property type="match status" value="1"/>
</dbReference>
<dbReference type="Pfam" id="PF20586">
    <property type="entry name" value="DUF6788"/>
    <property type="match status" value="1"/>
</dbReference>
<gene>
    <name evidence="3" type="ORF">HNP77_001113</name>
</gene>